<keyword evidence="7" id="KW-0812">Transmembrane</keyword>
<reference evidence="9" key="1">
    <citation type="submission" date="2022-11" db="EMBL/GenBank/DDBJ databases">
        <title>Centuries of genome instability and evolution in soft-shell clam transmissible cancer (bioRxiv).</title>
        <authorList>
            <person name="Hart S.F.M."/>
            <person name="Yonemitsu M.A."/>
            <person name="Giersch R.M."/>
            <person name="Beal B.F."/>
            <person name="Arriagada G."/>
            <person name="Davis B.W."/>
            <person name="Ostrander E.A."/>
            <person name="Goff S.P."/>
            <person name="Metzger M.J."/>
        </authorList>
    </citation>
    <scope>NUCLEOTIDE SEQUENCE</scope>
    <source>
        <strain evidence="9">MELC-2E11</strain>
        <tissue evidence="9">Siphon/mantle</tissue>
    </source>
</reference>
<name>A0ABY7GD73_MYAAR</name>
<dbReference type="InterPro" id="IPR003598">
    <property type="entry name" value="Ig_sub2"/>
</dbReference>
<proteinExistence type="predicted"/>
<keyword evidence="3" id="KW-1015">Disulfide bond</keyword>
<dbReference type="PANTHER" id="PTHR11640:SF158">
    <property type="entry name" value="V-SET AND IMMUNOGLOBULIN DOMAIN-CONTAINING PROTEIN 10-LIKE 2"/>
    <property type="match status" value="1"/>
</dbReference>
<evidence type="ECO:0000259" key="8">
    <source>
        <dbReference type="PROSITE" id="PS50835"/>
    </source>
</evidence>
<evidence type="ECO:0000313" key="9">
    <source>
        <dbReference type="EMBL" id="WAR31056.1"/>
    </source>
</evidence>
<feature type="transmembrane region" description="Helical" evidence="7">
    <location>
        <begin position="393"/>
        <end position="417"/>
    </location>
</feature>
<dbReference type="Pfam" id="PF13927">
    <property type="entry name" value="Ig_3"/>
    <property type="match status" value="1"/>
</dbReference>
<evidence type="ECO:0000256" key="2">
    <source>
        <dbReference type="ARBA" id="ARBA00023136"/>
    </source>
</evidence>
<feature type="domain" description="Ig-like" evidence="8">
    <location>
        <begin position="65"/>
        <end position="166"/>
    </location>
</feature>
<dbReference type="Gene3D" id="2.60.40.10">
    <property type="entry name" value="Immunoglobulins"/>
    <property type="match status" value="3"/>
</dbReference>
<dbReference type="PROSITE" id="PS50835">
    <property type="entry name" value="IG_LIKE"/>
    <property type="match status" value="2"/>
</dbReference>
<protein>
    <submittedName>
        <fullName evidence="9">MDGA2-like protein</fullName>
    </submittedName>
</protein>
<dbReference type="InterPro" id="IPR036179">
    <property type="entry name" value="Ig-like_dom_sf"/>
</dbReference>
<feature type="compositionally biased region" description="Basic and acidic residues" evidence="6">
    <location>
        <begin position="471"/>
        <end position="480"/>
    </location>
</feature>
<dbReference type="SUPFAM" id="SSF48726">
    <property type="entry name" value="Immunoglobulin"/>
    <property type="match status" value="2"/>
</dbReference>
<sequence>MSSGKTKNYRTRDTRQKSVTKLIWSFCTRATTKSAKSVLSADETYFLGVDLPQSEPYSLVFTIHPLIITITGEVQIHLNGNDVKKVPGDNVIKVVEHDSALLKCSTSSTASITWTITKPLIGSTTIHNDTILIPVLQPEDSGDYTCKVVSDIIYGNTMEVNNITLEVVYMKSPAISGHLAMFEDETVELSCAVDANPTPQYEWRNENELTISRGQTLNITLDKSRIQPYNKIFQIKFKCVTIRMLTPSFGSGRRAEGSAQINVTVYMSVKMQGFENGGNYFNVAQGDTVDKVCLALAYPEPQFWWTKSSNTTSKVVIGSGQRLVIKHVTLTANGVYTCHASNTVPLKSGKLLTTSDSTDLQVIVFTSQTDRQEAATPNCKCSSEVLSSGKSNLIIPLSIGWSFWIITLVIIVVCLRLTRKMRRNNKQNTTVLKGETTTHVSHDRGNVESRRPIPHIPGFPKSANAQSNRGQRLESTHPPDDSIYFELHANTANPVYCYADKGFERQDANCSAGSETELKRPSNDADTRTGRLPTDSCGYVDLDKNPDRSWLNLTLSGRVPQEKESDIREFMAEREKHQN</sequence>
<gene>
    <name evidence="9" type="ORF">MAR_033598</name>
</gene>
<keyword evidence="10" id="KW-1185">Reference proteome</keyword>
<evidence type="ECO:0000256" key="7">
    <source>
        <dbReference type="SAM" id="Phobius"/>
    </source>
</evidence>
<dbReference type="PANTHER" id="PTHR11640">
    <property type="entry name" value="NEPHRIN"/>
    <property type="match status" value="1"/>
</dbReference>
<evidence type="ECO:0000256" key="5">
    <source>
        <dbReference type="ARBA" id="ARBA00023319"/>
    </source>
</evidence>
<evidence type="ECO:0000313" key="10">
    <source>
        <dbReference type="Proteomes" id="UP001164746"/>
    </source>
</evidence>
<dbReference type="SMART" id="SM00408">
    <property type="entry name" value="IGc2"/>
    <property type="match status" value="2"/>
</dbReference>
<feature type="compositionally biased region" description="Basic and acidic residues" evidence="6">
    <location>
        <begin position="516"/>
        <end position="529"/>
    </location>
</feature>
<comment type="subcellular location">
    <subcellularLocation>
        <location evidence="1">Membrane</location>
        <topology evidence="1">Single-pass type I membrane protein</topology>
    </subcellularLocation>
</comment>
<dbReference type="InterPro" id="IPR003599">
    <property type="entry name" value="Ig_sub"/>
</dbReference>
<feature type="domain" description="Ig-like" evidence="8">
    <location>
        <begin position="283"/>
        <end position="353"/>
    </location>
</feature>
<keyword evidence="4" id="KW-0325">Glycoprotein</keyword>
<keyword evidence="2 7" id="KW-0472">Membrane</keyword>
<dbReference type="EMBL" id="CP111028">
    <property type="protein sequence ID" value="WAR31056.1"/>
    <property type="molecule type" value="Genomic_DNA"/>
</dbReference>
<dbReference type="InterPro" id="IPR013783">
    <property type="entry name" value="Ig-like_fold"/>
</dbReference>
<keyword evidence="5" id="KW-0393">Immunoglobulin domain</keyword>
<evidence type="ECO:0000256" key="4">
    <source>
        <dbReference type="ARBA" id="ARBA00023180"/>
    </source>
</evidence>
<dbReference type="SMART" id="SM00409">
    <property type="entry name" value="IG"/>
    <property type="match status" value="3"/>
</dbReference>
<feature type="compositionally biased region" description="Basic and acidic residues" evidence="6">
    <location>
        <begin position="440"/>
        <end position="451"/>
    </location>
</feature>
<dbReference type="Proteomes" id="UP001164746">
    <property type="component" value="Chromosome 17"/>
</dbReference>
<evidence type="ECO:0000256" key="3">
    <source>
        <dbReference type="ARBA" id="ARBA00023157"/>
    </source>
</evidence>
<feature type="region of interest" description="Disordered" evidence="6">
    <location>
        <begin position="512"/>
        <end position="532"/>
    </location>
</feature>
<keyword evidence="7" id="KW-1133">Transmembrane helix</keyword>
<dbReference type="InterPro" id="IPR007110">
    <property type="entry name" value="Ig-like_dom"/>
</dbReference>
<organism evidence="9 10">
    <name type="scientific">Mya arenaria</name>
    <name type="common">Soft-shell clam</name>
    <dbReference type="NCBI Taxonomy" id="6604"/>
    <lineage>
        <taxon>Eukaryota</taxon>
        <taxon>Metazoa</taxon>
        <taxon>Spiralia</taxon>
        <taxon>Lophotrochozoa</taxon>
        <taxon>Mollusca</taxon>
        <taxon>Bivalvia</taxon>
        <taxon>Autobranchia</taxon>
        <taxon>Heteroconchia</taxon>
        <taxon>Euheterodonta</taxon>
        <taxon>Imparidentia</taxon>
        <taxon>Neoheterodontei</taxon>
        <taxon>Myida</taxon>
        <taxon>Myoidea</taxon>
        <taxon>Myidae</taxon>
        <taxon>Mya</taxon>
    </lineage>
</organism>
<evidence type="ECO:0000256" key="1">
    <source>
        <dbReference type="ARBA" id="ARBA00004479"/>
    </source>
</evidence>
<dbReference type="InterPro" id="IPR051275">
    <property type="entry name" value="Cell_adhesion_signaling"/>
</dbReference>
<feature type="region of interest" description="Disordered" evidence="6">
    <location>
        <begin position="433"/>
        <end position="482"/>
    </location>
</feature>
<accession>A0ABY7GD73</accession>
<evidence type="ECO:0000256" key="6">
    <source>
        <dbReference type="SAM" id="MobiDB-lite"/>
    </source>
</evidence>